<dbReference type="InterPro" id="IPR032675">
    <property type="entry name" value="LRR_dom_sf"/>
</dbReference>
<dbReference type="GeneID" id="119637480"/>
<dbReference type="AlphaFoldDB" id="A0A9C5Z070"/>
<gene>
    <name evidence="3 4" type="primary">LOC119637480</name>
</gene>
<keyword evidence="1" id="KW-0812">Transmembrane</keyword>
<evidence type="ECO:0000256" key="1">
    <source>
        <dbReference type="SAM" id="Phobius"/>
    </source>
</evidence>
<protein>
    <submittedName>
        <fullName evidence="3 4">Uncharacterized protein LOC119637480</fullName>
    </submittedName>
</protein>
<keyword evidence="1" id="KW-0472">Membrane</keyword>
<proteinExistence type="predicted"/>
<dbReference type="SUPFAM" id="SSF52058">
    <property type="entry name" value="L domain-like"/>
    <property type="match status" value="1"/>
</dbReference>
<feature type="transmembrane region" description="Helical" evidence="1">
    <location>
        <begin position="407"/>
        <end position="433"/>
    </location>
</feature>
<evidence type="ECO:0000313" key="4">
    <source>
        <dbReference type="RefSeq" id="XP_037889434.1"/>
    </source>
</evidence>
<keyword evidence="1" id="KW-1133">Transmembrane helix</keyword>
<sequence length="473" mass="54444">MPIISLTISGSYWKFLVTINIFMVAITMFTLLDLVSRGVMADIYHRGYKTVKYHQLLNVTCIAHDAKYTCDCGHINQIMLLPRLLGSAYHVDISNCKALTINANALGDIQGLRKITFNNINNLILNKYALAFPIHASNTPLVLRFEKVNIEIIDSHAINGLIEEITFVDGHINTINPFAVTILKDHALLLKMDNISINCIESQAFKKFVVEQIDVRNCKFISSVPSKAFYEVEVLDTLNIIGVQFQDIHSRAFSFKMISKLTLIQNNFKSVDAEWLEAFIKEAVSIRENNFGQTSQIAFKAIMLHRDYVSNEKMELRFSNNIVSFGNQIRPLDFQDMFHLNIKRLYYDNEFSCHDVDVTQQPPQPKSVFFQQHKDQLYFRFNSNADQSSDFILLSQFIATECRESTYWLYIVAPSIGLLLLLIIIIISTIVLFKQKTKRQQLKIEIIKPEQRTYKETQIIYQIENAGLLKTDL</sequence>
<dbReference type="Gene3D" id="3.80.10.10">
    <property type="entry name" value="Ribonuclease Inhibitor"/>
    <property type="match status" value="1"/>
</dbReference>
<evidence type="ECO:0000313" key="3">
    <source>
        <dbReference type="RefSeq" id="XP_037889433.1"/>
    </source>
</evidence>
<accession>A0A9C5Z070</accession>
<dbReference type="Proteomes" id="UP000092443">
    <property type="component" value="Unplaced"/>
</dbReference>
<keyword evidence="2" id="KW-1185">Reference proteome</keyword>
<dbReference type="RefSeq" id="XP_037889433.1">
    <property type="nucleotide sequence ID" value="XM_038033505.1"/>
</dbReference>
<dbReference type="KEGG" id="gfs:119637480"/>
<organism evidence="2 3">
    <name type="scientific">Glossina fuscipes</name>
    <dbReference type="NCBI Taxonomy" id="7396"/>
    <lineage>
        <taxon>Eukaryota</taxon>
        <taxon>Metazoa</taxon>
        <taxon>Ecdysozoa</taxon>
        <taxon>Arthropoda</taxon>
        <taxon>Hexapoda</taxon>
        <taxon>Insecta</taxon>
        <taxon>Pterygota</taxon>
        <taxon>Neoptera</taxon>
        <taxon>Endopterygota</taxon>
        <taxon>Diptera</taxon>
        <taxon>Brachycera</taxon>
        <taxon>Muscomorpha</taxon>
        <taxon>Hippoboscoidea</taxon>
        <taxon>Glossinidae</taxon>
        <taxon>Glossina</taxon>
    </lineage>
</organism>
<name>A0A9C5Z070_9MUSC</name>
<feature type="transmembrane region" description="Helical" evidence="1">
    <location>
        <begin position="12"/>
        <end position="32"/>
    </location>
</feature>
<evidence type="ECO:0000313" key="2">
    <source>
        <dbReference type="Proteomes" id="UP000092443"/>
    </source>
</evidence>
<dbReference type="RefSeq" id="XP_037889434.1">
    <property type="nucleotide sequence ID" value="XM_038033506.1"/>
</dbReference>
<reference evidence="3 4" key="1">
    <citation type="submission" date="2025-04" db="UniProtKB">
        <authorList>
            <consortium name="RefSeq"/>
        </authorList>
    </citation>
    <scope>IDENTIFICATION</scope>
    <source>
        <tissue evidence="3 4">Whole body pupa</tissue>
    </source>
</reference>